<dbReference type="Proteomes" id="UP000477782">
    <property type="component" value="Unassembled WGS sequence"/>
</dbReference>
<keyword evidence="2" id="KW-1277">Toxin-antitoxin system</keyword>
<evidence type="ECO:0000256" key="2">
    <source>
        <dbReference type="ARBA" id="ARBA00022649"/>
    </source>
</evidence>
<dbReference type="Gene3D" id="3.30.920.30">
    <property type="entry name" value="Hypothetical protein"/>
    <property type="match status" value="1"/>
</dbReference>
<keyword evidence="3" id="KW-0540">Nuclease</keyword>
<keyword evidence="4" id="KW-0255">Endonuclease</keyword>
<dbReference type="Pfam" id="PF07927">
    <property type="entry name" value="HicA_toxin"/>
    <property type="match status" value="1"/>
</dbReference>
<dbReference type="GO" id="GO:0004519">
    <property type="term" value="F:endonuclease activity"/>
    <property type="evidence" value="ECO:0007669"/>
    <property type="project" value="UniProtKB-KW"/>
</dbReference>
<evidence type="ECO:0000256" key="6">
    <source>
        <dbReference type="ARBA" id="ARBA00022884"/>
    </source>
</evidence>
<dbReference type="RefSeq" id="WP_164626624.1">
    <property type="nucleotide sequence ID" value="NZ_JAAIVJ010000008.1"/>
</dbReference>
<name>A0A6M0QV58_9RHOB</name>
<evidence type="ECO:0000256" key="7">
    <source>
        <dbReference type="ARBA" id="ARBA00023016"/>
    </source>
</evidence>
<accession>A0A6M0QV58</accession>
<evidence type="ECO:0000256" key="1">
    <source>
        <dbReference type="ARBA" id="ARBA00006620"/>
    </source>
</evidence>
<dbReference type="GO" id="GO:0016787">
    <property type="term" value="F:hydrolase activity"/>
    <property type="evidence" value="ECO:0007669"/>
    <property type="project" value="UniProtKB-KW"/>
</dbReference>
<organism evidence="8 9">
    <name type="scientific">Tabrizicola oligotrophica</name>
    <dbReference type="NCBI Taxonomy" id="2710650"/>
    <lineage>
        <taxon>Bacteria</taxon>
        <taxon>Pseudomonadati</taxon>
        <taxon>Pseudomonadota</taxon>
        <taxon>Alphaproteobacteria</taxon>
        <taxon>Rhodobacterales</taxon>
        <taxon>Paracoccaceae</taxon>
        <taxon>Tabrizicola</taxon>
    </lineage>
</organism>
<evidence type="ECO:0000313" key="9">
    <source>
        <dbReference type="Proteomes" id="UP000477782"/>
    </source>
</evidence>
<proteinExistence type="inferred from homology"/>
<keyword evidence="6" id="KW-0694">RNA-binding</keyword>
<comment type="similarity">
    <text evidence="1">Belongs to the HicA mRNA interferase family.</text>
</comment>
<evidence type="ECO:0000256" key="3">
    <source>
        <dbReference type="ARBA" id="ARBA00022722"/>
    </source>
</evidence>
<dbReference type="InterPro" id="IPR038570">
    <property type="entry name" value="HicA_sf"/>
</dbReference>
<evidence type="ECO:0000313" key="8">
    <source>
        <dbReference type="EMBL" id="NEY91320.1"/>
    </source>
</evidence>
<keyword evidence="7" id="KW-0346">Stress response</keyword>
<keyword evidence="9" id="KW-1185">Reference proteome</keyword>
<protein>
    <submittedName>
        <fullName evidence="8">Type II toxin-antitoxin system HicA family toxin</fullName>
    </submittedName>
</protein>
<dbReference type="InterPro" id="IPR012933">
    <property type="entry name" value="HicA_mRNA_interferase"/>
</dbReference>
<gene>
    <name evidence="8" type="ORF">G4Z14_13530</name>
</gene>
<dbReference type="AlphaFoldDB" id="A0A6M0QV58"/>
<evidence type="ECO:0000256" key="5">
    <source>
        <dbReference type="ARBA" id="ARBA00022801"/>
    </source>
</evidence>
<evidence type="ECO:0000256" key="4">
    <source>
        <dbReference type="ARBA" id="ARBA00022759"/>
    </source>
</evidence>
<dbReference type="GO" id="GO:0003729">
    <property type="term" value="F:mRNA binding"/>
    <property type="evidence" value="ECO:0007669"/>
    <property type="project" value="InterPro"/>
</dbReference>
<dbReference type="SUPFAM" id="SSF54786">
    <property type="entry name" value="YcfA/nrd intein domain"/>
    <property type="match status" value="1"/>
</dbReference>
<comment type="caution">
    <text evidence="8">The sequence shown here is derived from an EMBL/GenBank/DDBJ whole genome shotgun (WGS) entry which is preliminary data.</text>
</comment>
<dbReference type="EMBL" id="JAAIVJ010000008">
    <property type="protein sequence ID" value="NEY91320.1"/>
    <property type="molecule type" value="Genomic_DNA"/>
</dbReference>
<sequence length="66" mass="7474">MQIPTNSRDIIRRLEAEGWVLVSSKGSHHKFRKGGQTVIVPHPKKDLPQGTARNIARFAGWLKEMP</sequence>
<reference evidence="8 9" key="1">
    <citation type="submission" date="2020-02" db="EMBL/GenBank/DDBJ databases">
        <authorList>
            <person name="Chen W.-M."/>
        </authorList>
    </citation>
    <scope>NUCLEOTIDE SEQUENCE [LARGE SCALE GENOMIC DNA]</scope>
    <source>
        <strain evidence="8 9">KMS-5</strain>
    </source>
</reference>
<keyword evidence="5" id="KW-0378">Hydrolase</keyword>